<feature type="compositionally biased region" description="Basic and acidic residues" evidence="1">
    <location>
        <begin position="167"/>
        <end position="179"/>
    </location>
</feature>
<feature type="transmembrane region" description="Helical" evidence="2">
    <location>
        <begin position="40"/>
        <end position="61"/>
    </location>
</feature>
<protein>
    <submittedName>
        <fullName evidence="3">Uncharacterized protein</fullName>
    </submittedName>
</protein>
<sequence>MRHLLGCVLGLVLIPVVLVVPGWGAPRLLEIAGFNGTLLSFTGVSTVGALTVLTLVVGLCLVSTRLSPLAPGLPALALAGVTVAHIAAPQLLTGLLPYPDGMQALVRSVDQLVTLGLYLPVAAALFLPVLLPSRWRGRDPDDVEDYLDDFYDEDERSAGDEEAVQAGRDRYSGRRRAEP</sequence>
<feature type="region of interest" description="Disordered" evidence="1">
    <location>
        <begin position="146"/>
        <end position="179"/>
    </location>
</feature>
<organism evidence="3 4">
    <name type="scientific">Lipingzhangella rawalii</name>
    <dbReference type="NCBI Taxonomy" id="2055835"/>
    <lineage>
        <taxon>Bacteria</taxon>
        <taxon>Bacillati</taxon>
        <taxon>Actinomycetota</taxon>
        <taxon>Actinomycetes</taxon>
        <taxon>Streptosporangiales</taxon>
        <taxon>Nocardiopsidaceae</taxon>
        <taxon>Lipingzhangella</taxon>
    </lineage>
</organism>
<accession>A0ABU2H1E7</accession>
<dbReference type="EMBL" id="JAVLVT010000001">
    <property type="protein sequence ID" value="MDS1269128.1"/>
    <property type="molecule type" value="Genomic_DNA"/>
</dbReference>
<feature type="transmembrane region" description="Helical" evidence="2">
    <location>
        <begin position="112"/>
        <end position="131"/>
    </location>
</feature>
<comment type="caution">
    <text evidence="3">The sequence shown here is derived from an EMBL/GenBank/DDBJ whole genome shotgun (WGS) entry which is preliminary data.</text>
</comment>
<gene>
    <name evidence="3" type="ORF">RIF23_02325</name>
</gene>
<evidence type="ECO:0000313" key="4">
    <source>
        <dbReference type="Proteomes" id="UP001250214"/>
    </source>
</evidence>
<keyword evidence="2" id="KW-0472">Membrane</keyword>
<dbReference type="RefSeq" id="WP_310910639.1">
    <property type="nucleotide sequence ID" value="NZ_JAVLVT010000001.1"/>
</dbReference>
<feature type="transmembrane region" description="Helical" evidence="2">
    <location>
        <begin position="73"/>
        <end position="92"/>
    </location>
</feature>
<evidence type="ECO:0000313" key="3">
    <source>
        <dbReference type="EMBL" id="MDS1269128.1"/>
    </source>
</evidence>
<keyword evidence="2" id="KW-1133">Transmembrane helix</keyword>
<keyword evidence="4" id="KW-1185">Reference proteome</keyword>
<dbReference type="Proteomes" id="UP001250214">
    <property type="component" value="Unassembled WGS sequence"/>
</dbReference>
<proteinExistence type="predicted"/>
<reference evidence="4" key="1">
    <citation type="submission" date="2023-07" db="EMBL/GenBank/DDBJ databases">
        <title>Novel species in the genus Lipingzhangella isolated from Sambhar Salt Lake.</title>
        <authorList>
            <person name="Jiya N."/>
            <person name="Kajale S."/>
            <person name="Sharma A."/>
        </authorList>
    </citation>
    <scope>NUCLEOTIDE SEQUENCE [LARGE SCALE GENOMIC DNA]</scope>
    <source>
        <strain evidence="4">LS1_29</strain>
    </source>
</reference>
<feature type="compositionally biased region" description="Acidic residues" evidence="1">
    <location>
        <begin position="146"/>
        <end position="163"/>
    </location>
</feature>
<keyword evidence="2" id="KW-0812">Transmembrane</keyword>
<name>A0ABU2H1E7_9ACTN</name>
<evidence type="ECO:0000256" key="2">
    <source>
        <dbReference type="SAM" id="Phobius"/>
    </source>
</evidence>
<evidence type="ECO:0000256" key="1">
    <source>
        <dbReference type="SAM" id="MobiDB-lite"/>
    </source>
</evidence>